<dbReference type="Proteomes" id="UP001057580">
    <property type="component" value="Chromosome"/>
</dbReference>
<evidence type="ECO:0000256" key="1">
    <source>
        <dbReference type="SAM" id="MobiDB-lite"/>
    </source>
</evidence>
<gene>
    <name evidence="2" type="ORF">N0B31_14740</name>
</gene>
<organism evidence="2 3">
    <name type="scientific">Salinirubellus salinus</name>
    <dbReference type="NCBI Taxonomy" id="1364945"/>
    <lineage>
        <taxon>Archaea</taxon>
        <taxon>Methanobacteriati</taxon>
        <taxon>Methanobacteriota</taxon>
        <taxon>Stenosarchaea group</taxon>
        <taxon>Halobacteria</taxon>
        <taxon>Halobacteriales</taxon>
        <taxon>Natronomonadaceae</taxon>
        <taxon>Salinirubellus</taxon>
    </lineage>
</organism>
<sequence length="164" mass="17209">MKRRSLLRRTSIGLAAVGSTALAGCTAGDDEDGEQTPLPNLQLSDPTLESSVDGLSLVDSRDDLRRGQQHEDVHFAVVATVENAGAEETDLGDYQYTVTLYDGAGTDITPGDTWTANAATVAPGETGTILLQVSFIESNVTPRDVGRYEVALACGGDNSGSYLT</sequence>
<dbReference type="GeneID" id="74943704"/>
<dbReference type="EMBL" id="CP104003">
    <property type="protein sequence ID" value="UWM53392.1"/>
    <property type="molecule type" value="Genomic_DNA"/>
</dbReference>
<proteinExistence type="predicted"/>
<feature type="compositionally biased region" description="Polar residues" evidence="1">
    <location>
        <begin position="37"/>
        <end position="49"/>
    </location>
</feature>
<protein>
    <submittedName>
        <fullName evidence="2">Uncharacterized protein</fullName>
    </submittedName>
</protein>
<accession>A0A9E7R0Q0</accession>
<evidence type="ECO:0000313" key="3">
    <source>
        <dbReference type="Proteomes" id="UP001057580"/>
    </source>
</evidence>
<dbReference type="AlphaFoldDB" id="A0A9E7R0Q0"/>
<evidence type="ECO:0000313" key="2">
    <source>
        <dbReference type="EMBL" id="UWM53392.1"/>
    </source>
</evidence>
<name>A0A9E7R0Q0_9EURY</name>
<dbReference type="PROSITE" id="PS51257">
    <property type="entry name" value="PROKAR_LIPOPROTEIN"/>
    <property type="match status" value="1"/>
</dbReference>
<feature type="region of interest" description="Disordered" evidence="1">
    <location>
        <begin position="26"/>
        <end position="49"/>
    </location>
</feature>
<reference evidence="2" key="1">
    <citation type="submission" date="2022-09" db="EMBL/GenBank/DDBJ databases">
        <title>Diverse halophilic archaea isolated from saline environments.</title>
        <authorList>
            <person name="Cui H.-L."/>
        </authorList>
    </citation>
    <scope>NUCLEOTIDE SEQUENCE</scope>
    <source>
        <strain evidence="2">ZS-35-S2</strain>
    </source>
</reference>
<dbReference type="RefSeq" id="WP_260592386.1">
    <property type="nucleotide sequence ID" value="NZ_CP104003.1"/>
</dbReference>
<dbReference type="KEGG" id="ssai:N0B31_14740"/>
<keyword evidence="3" id="KW-1185">Reference proteome</keyword>